<dbReference type="OrthoDB" id="5847305at2759"/>
<sequence length="126" mass="14328">MSFLHVVPLKLLALRAKLSTDSRVQATGRCDRTVFGDPMSHHMKITVEETEAAPKKMKPGKVTGLDDVAADLWKSKSWYPTKWLAPFFKHVIAEKKVSDIWQRCTTIPIWKKKGSSADCTNYRPIQ</sequence>
<gene>
    <name evidence="2" type="ORF">HPBE_LOCUS20950</name>
</gene>
<feature type="signal peptide" evidence="1">
    <location>
        <begin position="1"/>
        <end position="19"/>
    </location>
</feature>
<name>A0A183GF04_HELPZ</name>
<evidence type="ECO:0000313" key="3">
    <source>
        <dbReference type="Proteomes" id="UP000050761"/>
    </source>
</evidence>
<feature type="chain" id="PRO_5044552028" evidence="1">
    <location>
        <begin position="20"/>
        <end position="126"/>
    </location>
</feature>
<dbReference type="Proteomes" id="UP000050761">
    <property type="component" value="Unassembled WGS sequence"/>
</dbReference>
<keyword evidence="1" id="KW-0732">Signal</keyword>
<reference evidence="2 3" key="1">
    <citation type="submission" date="2018-11" db="EMBL/GenBank/DDBJ databases">
        <authorList>
            <consortium name="Pathogen Informatics"/>
        </authorList>
    </citation>
    <scope>NUCLEOTIDE SEQUENCE [LARGE SCALE GENOMIC DNA]</scope>
</reference>
<proteinExistence type="predicted"/>
<evidence type="ECO:0000313" key="2">
    <source>
        <dbReference type="EMBL" id="VDP22594.1"/>
    </source>
</evidence>
<dbReference type="AlphaFoldDB" id="A0A183GF04"/>
<organism evidence="3 4">
    <name type="scientific">Heligmosomoides polygyrus</name>
    <name type="common">Parasitic roundworm</name>
    <dbReference type="NCBI Taxonomy" id="6339"/>
    <lineage>
        <taxon>Eukaryota</taxon>
        <taxon>Metazoa</taxon>
        <taxon>Ecdysozoa</taxon>
        <taxon>Nematoda</taxon>
        <taxon>Chromadorea</taxon>
        <taxon>Rhabditida</taxon>
        <taxon>Rhabditina</taxon>
        <taxon>Rhabditomorpha</taxon>
        <taxon>Strongyloidea</taxon>
        <taxon>Heligmosomidae</taxon>
        <taxon>Heligmosomoides</taxon>
    </lineage>
</organism>
<reference evidence="4" key="2">
    <citation type="submission" date="2019-09" db="UniProtKB">
        <authorList>
            <consortium name="WormBaseParasite"/>
        </authorList>
    </citation>
    <scope>IDENTIFICATION</scope>
</reference>
<evidence type="ECO:0000313" key="4">
    <source>
        <dbReference type="WBParaSite" id="HPBE_0002095101-mRNA-1"/>
    </source>
</evidence>
<evidence type="ECO:0000256" key="1">
    <source>
        <dbReference type="SAM" id="SignalP"/>
    </source>
</evidence>
<accession>A0A3P8CSG8</accession>
<keyword evidence="3" id="KW-1185">Reference proteome</keyword>
<protein>
    <submittedName>
        <fullName evidence="4">Secreted protein</fullName>
    </submittedName>
</protein>
<dbReference type="WBParaSite" id="HPBE_0002095101-mRNA-1">
    <property type="protein sequence ID" value="HPBE_0002095101-mRNA-1"/>
    <property type="gene ID" value="HPBE_0002095101"/>
</dbReference>
<dbReference type="EMBL" id="UZAH01032567">
    <property type="protein sequence ID" value="VDP22594.1"/>
    <property type="molecule type" value="Genomic_DNA"/>
</dbReference>
<accession>A0A183GF04</accession>